<feature type="compositionally biased region" description="Polar residues" evidence="1">
    <location>
        <begin position="16"/>
        <end position="25"/>
    </location>
</feature>
<protein>
    <submittedName>
        <fullName evidence="2">Uncharacterized protein</fullName>
    </submittedName>
</protein>
<proteinExistence type="predicted"/>
<accession>A0A0A9B0Z8</accession>
<name>A0A0A9B0Z8_ARUDO</name>
<evidence type="ECO:0000313" key="2">
    <source>
        <dbReference type="EMBL" id="JAD57619.1"/>
    </source>
</evidence>
<sequence length="38" mass="4311">MPPVRSTRRSLYSRKQPLSKTTSVLPESIARRVASTRP</sequence>
<feature type="region of interest" description="Disordered" evidence="1">
    <location>
        <begin position="1"/>
        <end position="38"/>
    </location>
</feature>
<organism evidence="2">
    <name type="scientific">Arundo donax</name>
    <name type="common">Giant reed</name>
    <name type="synonym">Donax arundinaceus</name>
    <dbReference type="NCBI Taxonomy" id="35708"/>
    <lineage>
        <taxon>Eukaryota</taxon>
        <taxon>Viridiplantae</taxon>
        <taxon>Streptophyta</taxon>
        <taxon>Embryophyta</taxon>
        <taxon>Tracheophyta</taxon>
        <taxon>Spermatophyta</taxon>
        <taxon>Magnoliopsida</taxon>
        <taxon>Liliopsida</taxon>
        <taxon>Poales</taxon>
        <taxon>Poaceae</taxon>
        <taxon>PACMAD clade</taxon>
        <taxon>Arundinoideae</taxon>
        <taxon>Arundineae</taxon>
        <taxon>Arundo</taxon>
    </lineage>
</organism>
<evidence type="ECO:0000256" key="1">
    <source>
        <dbReference type="SAM" id="MobiDB-lite"/>
    </source>
</evidence>
<dbReference type="EMBL" id="GBRH01240276">
    <property type="protein sequence ID" value="JAD57619.1"/>
    <property type="molecule type" value="Transcribed_RNA"/>
</dbReference>
<dbReference type="AlphaFoldDB" id="A0A0A9B0Z8"/>
<reference evidence="2" key="1">
    <citation type="submission" date="2014-09" db="EMBL/GenBank/DDBJ databases">
        <authorList>
            <person name="Magalhaes I.L.F."/>
            <person name="Oliveira U."/>
            <person name="Santos F.R."/>
            <person name="Vidigal T.H.D.A."/>
            <person name="Brescovit A.D."/>
            <person name="Santos A.J."/>
        </authorList>
    </citation>
    <scope>NUCLEOTIDE SEQUENCE</scope>
    <source>
        <tissue evidence="2">Shoot tissue taken approximately 20 cm above the soil surface</tissue>
    </source>
</reference>
<reference evidence="2" key="2">
    <citation type="journal article" date="2015" name="Data Brief">
        <title>Shoot transcriptome of the giant reed, Arundo donax.</title>
        <authorList>
            <person name="Barrero R.A."/>
            <person name="Guerrero F.D."/>
            <person name="Moolhuijzen P."/>
            <person name="Goolsby J.A."/>
            <person name="Tidwell J."/>
            <person name="Bellgard S.E."/>
            <person name="Bellgard M.I."/>
        </authorList>
    </citation>
    <scope>NUCLEOTIDE SEQUENCE</scope>
    <source>
        <tissue evidence="2">Shoot tissue taken approximately 20 cm above the soil surface</tissue>
    </source>
</reference>
<feature type="compositionally biased region" description="Basic residues" evidence="1">
    <location>
        <begin position="1"/>
        <end position="12"/>
    </location>
</feature>